<keyword evidence="11" id="KW-0520">NAD</keyword>
<feature type="compositionally biased region" description="Basic and acidic residues" evidence="15">
    <location>
        <begin position="270"/>
        <end position="295"/>
    </location>
</feature>
<feature type="compositionally biased region" description="Polar residues" evidence="15">
    <location>
        <begin position="30"/>
        <end position="39"/>
    </location>
</feature>
<keyword evidence="7" id="KW-0808">Transferase</keyword>
<dbReference type="PANTHER" id="PTHR12039">
    <property type="entry name" value="NICOTINAMIDE MONONUCLEOTIDE ADENYLYLTRANSFERASE"/>
    <property type="match status" value="1"/>
</dbReference>
<gene>
    <name evidence="17" type="ORF">DB88DRAFT_495886</name>
</gene>
<evidence type="ECO:0000256" key="6">
    <source>
        <dbReference type="ARBA" id="ARBA00022642"/>
    </source>
</evidence>
<evidence type="ECO:0000256" key="11">
    <source>
        <dbReference type="ARBA" id="ARBA00023027"/>
    </source>
</evidence>
<dbReference type="InterPro" id="IPR014729">
    <property type="entry name" value="Rossmann-like_a/b/a_fold"/>
</dbReference>
<dbReference type="GO" id="GO:0004515">
    <property type="term" value="F:nicotinate-nucleotide adenylyltransferase activity"/>
    <property type="evidence" value="ECO:0007669"/>
    <property type="project" value="UniProtKB-EC"/>
</dbReference>
<evidence type="ECO:0000256" key="9">
    <source>
        <dbReference type="ARBA" id="ARBA00022741"/>
    </source>
</evidence>
<feature type="region of interest" description="Disordered" evidence="15">
    <location>
        <begin position="1"/>
        <end position="232"/>
    </location>
</feature>
<dbReference type="InterPro" id="IPR005248">
    <property type="entry name" value="NadD/NMNAT"/>
</dbReference>
<dbReference type="EMBL" id="JAODAN010000008">
    <property type="protein sequence ID" value="KAK1922660.1"/>
    <property type="molecule type" value="Genomic_DNA"/>
</dbReference>
<keyword evidence="9" id="KW-0547">Nucleotide-binding</keyword>
<evidence type="ECO:0000256" key="15">
    <source>
        <dbReference type="SAM" id="MobiDB-lite"/>
    </source>
</evidence>
<keyword evidence="5" id="KW-0597">Phosphoprotein</keyword>
<keyword evidence="6" id="KW-0662">Pyridine nucleotide biosynthesis</keyword>
<feature type="compositionally biased region" description="Low complexity" evidence="15">
    <location>
        <begin position="197"/>
        <end position="207"/>
    </location>
</feature>
<evidence type="ECO:0000256" key="2">
    <source>
        <dbReference type="ARBA" id="ARBA00004658"/>
    </source>
</evidence>
<protein>
    <recommendedName>
        <fullName evidence="16">Cytidyltransferase-like domain-containing protein</fullName>
    </recommendedName>
</protein>
<comment type="catalytic activity">
    <reaction evidence="14">
        <text>beta-nicotinamide D-ribonucleotide + ATP + H(+) = diphosphate + NAD(+)</text>
        <dbReference type="Rhea" id="RHEA:21360"/>
        <dbReference type="ChEBI" id="CHEBI:14649"/>
        <dbReference type="ChEBI" id="CHEBI:15378"/>
        <dbReference type="ChEBI" id="CHEBI:30616"/>
        <dbReference type="ChEBI" id="CHEBI:33019"/>
        <dbReference type="ChEBI" id="CHEBI:57540"/>
        <dbReference type="EC" id="2.7.7.1"/>
    </reaction>
</comment>
<evidence type="ECO:0000256" key="7">
    <source>
        <dbReference type="ARBA" id="ARBA00022679"/>
    </source>
</evidence>
<dbReference type="GO" id="GO:0005524">
    <property type="term" value="F:ATP binding"/>
    <property type="evidence" value="ECO:0007669"/>
    <property type="project" value="UniProtKB-KW"/>
</dbReference>
<dbReference type="InterPro" id="IPR045094">
    <property type="entry name" value="NMNAT_euk"/>
</dbReference>
<reference evidence="17" key="1">
    <citation type="submission" date="2023-02" db="EMBL/GenBank/DDBJ databases">
        <title>Identification and recombinant expression of a fungal hydrolase from Papiliotrema laurentii that hydrolyzes apple cutin and clears colloidal polyester polyurethane.</title>
        <authorList>
            <consortium name="DOE Joint Genome Institute"/>
            <person name="Roman V.A."/>
            <person name="Bojanowski C."/>
            <person name="Crable B.R."/>
            <person name="Wagner D.N."/>
            <person name="Hung C.S."/>
            <person name="Nadeau L.J."/>
            <person name="Schratz L."/>
            <person name="Haridas S."/>
            <person name="Pangilinan J."/>
            <person name="Lipzen A."/>
            <person name="Na H."/>
            <person name="Yan M."/>
            <person name="Ng V."/>
            <person name="Grigoriev I.V."/>
            <person name="Spatafora J.W."/>
            <person name="Barlow D."/>
            <person name="Biffinger J."/>
            <person name="Kelley-Loughnane N."/>
            <person name="Varaljay V.A."/>
            <person name="Crookes-Goodson W.J."/>
        </authorList>
    </citation>
    <scope>NUCLEOTIDE SEQUENCE</scope>
    <source>
        <strain evidence="17">5307AH</strain>
    </source>
</reference>
<evidence type="ECO:0000256" key="13">
    <source>
        <dbReference type="ARBA" id="ARBA00048721"/>
    </source>
</evidence>
<accession>A0AAD9FKH9</accession>
<comment type="similarity">
    <text evidence="4">Belongs to the eukaryotic NMN adenylyltransferase family.</text>
</comment>
<evidence type="ECO:0000313" key="18">
    <source>
        <dbReference type="Proteomes" id="UP001182556"/>
    </source>
</evidence>
<feature type="domain" description="Cytidyltransferase-like" evidence="16">
    <location>
        <begin position="362"/>
        <end position="552"/>
    </location>
</feature>
<evidence type="ECO:0000256" key="14">
    <source>
        <dbReference type="ARBA" id="ARBA00049001"/>
    </source>
</evidence>
<comment type="catalytic activity">
    <reaction evidence="13">
        <text>nicotinate beta-D-ribonucleotide + ATP + H(+) = deamido-NAD(+) + diphosphate</text>
        <dbReference type="Rhea" id="RHEA:22860"/>
        <dbReference type="ChEBI" id="CHEBI:15378"/>
        <dbReference type="ChEBI" id="CHEBI:30616"/>
        <dbReference type="ChEBI" id="CHEBI:33019"/>
        <dbReference type="ChEBI" id="CHEBI:57502"/>
        <dbReference type="ChEBI" id="CHEBI:58437"/>
        <dbReference type="EC" id="2.7.7.18"/>
    </reaction>
</comment>
<keyword evidence="8" id="KW-0548">Nucleotidyltransferase</keyword>
<dbReference type="InterPro" id="IPR051182">
    <property type="entry name" value="Euk_NMN_adenylyltrnsfrase"/>
</dbReference>
<dbReference type="GO" id="GO:0005634">
    <property type="term" value="C:nucleus"/>
    <property type="evidence" value="ECO:0007669"/>
    <property type="project" value="UniProtKB-SubCell"/>
</dbReference>
<dbReference type="AlphaFoldDB" id="A0AAD9FKH9"/>
<dbReference type="InterPro" id="IPR004821">
    <property type="entry name" value="Cyt_trans-like"/>
</dbReference>
<name>A0AAD9FKH9_PAPLA</name>
<comment type="caution">
    <text evidence="17">The sequence shown here is derived from an EMBL/GenBank/DDBJ whole genome shotgun (WGS) entry which is preliminary data.</text>
</comment>
<evidence type="ECO:0000256" key="12">
    <source>
        <dbReference type="ARBA" id="ARBA00023242"/>
    </source>
</evidence>
<dbReference type="Pfam" id="PF01467">
    <property type="entry name" value="CTP_transf_like"/>
    <property type="match status" value="1"/>
</dbReference>
<dbReference type="PANTHER" id="PTHR12039:SF0">
    <property type="entry name" value="NICOTINAMIDE-NUCLEOTIDE ADENYLYLTRANSFERASE"/>
    <property type="match status" value="1"/>
</dbReference>
<dbReference type="GO" id="GO:0000309">
    <property type="term" value="F:nicotinamide-nucleotide adenylyltransferase activity"/>
    <property type="evidence" value="ECO:0007669"/>
    <property type="project" value="UniProtKB-EC"/>
</dbReference>
<keyword evidence="18" id="KW-1185">Reference proteome</keyword>
<evidence type="ECO:0000256" key="4">
    <source>
        <dbReference type="ARBA" id="ARBA00007064"/>
    </source>
</evidence>
<evidence type="ECO:0000256" key="3">
    <source>
        <dbReference type="ARBA" id="ARBA00005019"/>
    </source>
</evidence>
<comment type="subcellular location">
    <subcellularLocation>
        <location evidence="1">Nucleus</location>
    </subcellularLocation>
</comment>
<dbReference type="FunFam" id="3.40.50.620:FF:000074">
    <property type="entry name" value="Nicotinamide-nucleotide adenylyltransferase"/>
    <property type="match status" value="1"/>
</dbReference>
<evidence type="ECO:0000256" key="8">
    <source>
        <dbReference type="ARBA" id="ARBA00022695"/>
    </source>
</evidence>
<dbReference type="Gene3D" id="3.40.50.620">
    <property type="entry name" value="HUPs"/>
    <property type="match status" value="1"/>
</dbReference>
<dbReference type="NCBIfam" id="TIGR00482">
    <property type="entry name" value="nicotinate (nicotinamide) nucleotide adenylyltransferase"/>
    <property type="match status" value="1"/>
</dbReference>
<dbReference type="GO" id="GO:0009435">
    <property type="term" value="P:NAD+ biosynthetic process"/>
    <property type="evidence" value="ECO:0007669"/>
    <property type="project" value="InterPro"/>
</dbReference>
<evidence type="ECO:0000256" key="5">
    <source>
        <dbReference type="ARBA" id="ARBA00022553"/>
    </source>
</evidence>
<evidence type="ECO:0000313" key="17">
    <source>
        <dbReference type="EMBL" id="KAK1922660.1"/>
    </source>
</evidence>
<evidence type="ECO:0000256" key="1">
    <source>
        <dbReference type="ARBA" id="ARBA00004123"/>
    </source>
</evidence>
<dbReference type="SUPFAM" id="SSF52374">
    <property type="entry name" value="Nucleotidylyl transferase"/>
    <property type="match status" value="1"/>
</dbReference>
<proteinExistence type="inferred from homology"/>
<feature type="region of interest" description="Disordered" evidence="15">
    <location>
        <begin position="245"/>
        <end position="295"/>
    </location>
</feature>
<feature type="compositionally biased region" description="Pro residues" evidence="15">
    <location>
        <begin position="62"/>
        <end position="72"/>
    </location>
</feature>
<evidence type="ECO:0000256" key="10">
    <source>
        <dbReference type="ARBA" id="ARBA00022840"/>
    </source>
</evidence>
<dbReference type="CDD" id="cd09286">
    <property type="entry name" value="NMNAT_Eukarya"/>
    <property type="match status" value="1"/>
</dbReference>
<comment type="pathway">
    <text evidence="3">Cofactor biosynthesis; NAD(+) biosynthesis; deamido-NAD(+) from nicotinate D-ribonucleotide: step 1/1.</text>
</comment>
<keyword evidence="10" id="KW-0067">ATP-binding</keyword>
<organism evidence="17 18">
    <name type="scientific">Papiliotrema laurentii</name>
    <name type="common">Cryptococcus laurentii</name>
    <dbReference type="NCBI Taxonomy" id="5418"/>
    <lineage>
        <taxon>Eukaryota</taxon>
        <taxon>Fungi</taxon>
        <taxon>Dikarya</taxon>
        <taxon>Basidiomycota</taxon>
        <taxon>Agaricomycotina</taxon>
        <taxon>Tremellomycetes</taxon>
        <taxon>Tremellales</taxon>
        <taxon>Rhynchogastremaceae</taxon>
        <taxon>Papiliotrema</taxon>
    </lineage>
</organism>
<keyword evidence="12" id="KW-0539">Nucleus</keyword>
<comment type="pathway">
    <text evidence="2">Cofactor biosynthesis; NAD(+) biosynthesis; NAD(+) from nicotinamide D-ribonucleotide: step 1/1.</text>
</comment>
<dbReference type="Proteomes" id="UP001182556">
    <property type="component" value="Unassembled WGS sequence"/>
</dbReference>
<evidence type="ECO:0000259" key="16">
    <source>
        <dbReference type="Pfam" id="PF01467"/>
    </source>
</evidence>
<sequence>MSPAHHRPPFAPASQHAKGEPDHLSLDSPPISTGNTSPKATPVKGEAHALRNNNNHDSSAHPPSPGSLPPARPSLSAQDRPTSADQLAHPVPIRQQGFDPSLVDGRGGLDTDRPTPSRLPTSTADDELSVSRSRRLVSGYLFGNPPSPLDSSPSSPARLIPDTTLPTAPHVEDEAGANGETIEGYANPPPPSQTRDSTPVSTVSSSPELEDGPDENVAAPPAGPPNEPGYQFIEEINRNASLRLENIRLDDQDTVVPARKPPSTVNEQVKQQDKESNKGKGTAQEELKRRRSSRVRDKEIGYDALTGYDDGEADADDNAPQAVFGSRQYLLGAEGEAGEYRFPRHRLRTRMKDESKIPLVIVACGSFSPPTYLHLRMFEMAKDEIVESQTFEIMAGYYSPVSSYYKKAGLAPAVHRVRMCELAVEHTSTWLMVDPWEAGQPEYTRTAVVLEHFNEMLNVQGGGLVMSDGKRRKYKIMLLAGGDLIESFGEPGVWSEPDLHIILGRFGCLIVERAGSDVWAFLLSHDILYHHRRNVIVIKQLIYNDISSTKVRLFVKRGMSIKYLLPNSVIQYIYDNKLYR</sequence>